<accession>A0A409W8K6</accession>
<name>A0A409W8K6_9AGAR</name>
<proteinExistence type="predicted"/>
<dbReference type="Proteomes" id="UP000284706">
    <property type="component" value="Unassembled WGS sequence"/>
</dbReference>
<protein>
    <submittedName>
        <fullName evidence="1">Uncharacterized protein</fullName>
    </submittedName>
</protein>
<organism evidence="1 2">
    <name type="scientific">Gymnopilus dilepis</name>
    <dbReference type="NCBI Taxonomy" id="231916"/>
    <lineage>
        <taxon>Eukaryota</taxon>
        <taxon>Fungi</taxon>
        <taxon>Dikarya</taxon>
        <taxon>Basidiomycota</taxon>
        <taxon>Agaricomycotina</taxon>
        <taxon>Agaricomycetes</taxon>
        <taxon>Agaricomycetidae</taxon>
        <taxon>Agaricales</taxon>
        <taxon>Agaricineae</taxon>
        <taxon>Hymenogastraceae</taxon>
        <taxon>Gymnopilus</taxon>
    </lineage>
</organism>
<reference evidence="1 2" key="1">
    <citation type="journal article" date="2018" name="Evol. Lett.">
        <title>Horizontal gene cluster transfer increased hallucinogenic mushroom diversity.</title>
        <authorList>
            <person name="Reynolds H.T."/>
            <person name="Vijayakumar V."/>
            <person name="Gluck-Thaler E."/>
            <person name="Korotkin H.B."/>
            <person name="Matheny P.B."/>
            <person name="Slot J.C."/>
        </authorList>
    </citation>
    <scope>NUCLEOTIDE SEQUENCE [LARGE SCALE GENOMIC DNA]</scope>
    <source>
        <strain evidence="1 2">SRW20</strain>
    </source>
</reference>
<sequence length="183" mass="19795">MDLPSFLTRQSSRSTEPAWLQSFGYYLPGVVKGTGLRRCLPAAVCQRGDLVRKTVYGDTGTHLREGTEHATALWATSAAFDIPESRGIVLKTQNLGRELKELFGRSQPGSFVRGPLSVFDFQASSVRRGGNGNADVGLLDQSPEEKSCSFCVCRWLSGGGRLKAEALRSMNAGHRSMVASGAR</sequence>
<evidence type="ECO:0000313" key="2">
    <source>
        <dbReference type="Proteomes" id="UP000284706"/>
    </source>
</evidence>
<dbReference type="InParanoid" id="A0A409W8K6"/>
<keyword evidence="2" id="KW-1185">Reference proteome</keyword>
<evidence type="ECO:0000313" key="1">
    <source>
        <dbReference type="EMBL" id="PPQ74834.1"/>
    </source>
</evidence>
<dbReference type="AlphaFoldDB" id="A0A409W8K6"/>
<dbReference type="EMBL" id="NHYE01005310">
    <property type="protein sequence ID" value="PPQ74834.1"/>
    <property type="molecule type" value="Genomic_DNA"/>
</dbReference>
<comment type="caution">
    <text evidence="1">The sequence shown here is derived from an EMBL/GenBank/DDBJ whole genome shotgun (WGS) entry which is preliminary data.</text>
</comment>
<gene>
    <name evidence="1" type="ORF">CVT26_005435</name>
</gene>